<dbReference type="PROSITE" id="PS00196">
    <property type="entry name" value="COPPER_BLUE"/>
    <property type="match status" value="2"/>
</dbReference>
<keyword evidence="2" id="KW-0186">Copper</keyword>
<dbReference type="SUPFAM" id="SSF49503">
    <property type="entry name" value="Cupredoxins"/>
    <property type="match status" value="2"/>
</dbReference>
<dbReference type="GO" id="GO:0009055">
    <property type="term" value="F:electron transfer activity"/>
    <property type="evidence" value="ECO:0007669"/>
    <property type="project" value="InterPro"/>
</dbReference>
<gene>
    <name evidence="8" type="ORF">PVL29_014368</name>
</gene>
<name>A0AA38ZI31_VITRO</name>
<dbReference type="Pfam" id="PF02298">
    <property type="entry name" value="Cu_bind_like"/>
    <property type="match status" value="2"/>
</dbReference>
<accession>A0AA38ZI31</accession>
<evidence type="ECO:0000256" key="3">
    <source>
        <dbReference type="ARBA" id="ARBA00023157"/>
    </source>
</evidence>
<keyword evidence="3" id="KW-1015">Disulfide bond</keyword>
<proteinExistence type="predicted"/>
<evidence type="ECO:0000313" key="8">
    <source>
        <dbReference type="EMBL" id="KAJ9688679.1"/>
    </source>
</evidence>
<protein>
    <recommendedName>
        <fullName evidence="7">Phytocyanin domain-containing protein</fullName>
    </recommendedName>
</protein>
<dbReference type="PROSITE" id="PS51485">
    <property type="entry name" value="PHYTOCYANIN"/>
    <property type="match status" value="2"/>
</dbReference>
<dbReference type="Gene3D" id="2.60.40.420">
    <property type="entry name" value="Cupredoxins - blue copper proteins"/>
    <property type="match status" value="2"/>
</dbReference>
<dbReference type="EMBL" id="JARBHA010000011">
    <property type="protein sequence ID" value="KAJ9688679.1"/>
    <property type="molecule type" value="Genomic_DNA"/>
</dbReference>
<evidence type="ECO:0000259" key="7">
    <source>
        <dbReference type="PROSITE" id="PS51485"/>
    </source>
</evidence>
<keyword evidence="4" id="KW-0325">Glycoprotein</keyword>
<evidence type="ECO:0000256" key="4">
    <source>
        <dbReference type="ARBA" id="ARBA00023180"/>
    </source>
</evidence>
<dbReference type="InterPro" id="IPR003245">
    <property type="entry name" value="Phytocyanin_dom"/>
</dbReference>
<dbReference type="PANTHER" id="PTHR33021:SF325">
    <property type="entry name" value="PHYTOCYANIN DOMAIN-CONTAINING PROTEIN"/>
    <property type="match status" value="1"/>
</dbReference>
<keyword evidence="9" id="KW-1185">Reference proteome</keyword>
<dbReference type="Proteomes" id="UP001168098">
    <property type="component" value="Unassembled WGS sequence"/>
</dbReference>
<feature type="domain" description="Phytocyanin" evidence="7">
    <location>
        <begin position="133"/>
        <end position="236"/>
    </location>
</feature>
<feature type="chain" id="PRO_5041422713" description="Phytocyanin domain-containing protein" evidence="6">
    <location>
        <begin position="25"/>
        <end position="304"/>
    </location>
</feature>
<dbReference type="InterPro" id="IPR039391">
    <property type="entry name" value="Phytocyanin-like"/>
</dbReference>
<dbReference type="GO" id="GO:0046872">
    <property type="term" value="F:metal ion binding"/>
    <property type="evidence" value="ECO:0007669"/>
    <property type="project" value="UniProtKB-KW"/>
</dbReference>
<dbReference type="PANTHER" id="PTHR33021">
    <property type="entry name" value="BLUE COPPER PROTEIN"/>
    <property type="match status" value="1"/>
</dbReference>
<evidence type="ECO:0000256" key="1">
    <source>
        <dbReference type="ARBA" id="ARBA00022723"/>
    </source>
</evidence>
<evidence type="ECO:0000256" key="2">
    <source>
        <dbReference type="ARBA" id="ARBA00023008"/>
    </source>
</evidence>
<reference evidence="8 9" key="1">
    <citation type="journal article" date="2023" name="BMC Biotechnol.">
        <title>Vitis rotundifolia cv Carlos genome sequencing.</title>
        <authorList>
            <person name="Huff M."/>
            <person name="Hulse-Kemp A."/>
            <person name="Scheffler B."/>
            <person name="Youngblood R."/>
            <person name="Simpson S."/>
            <person name="Babiker E."/>
            <person name="Staton M."/>
        </authorList>
    </citation>
    <scope>NUCLEOTIDE SEQUENCE [LARGE SCALE GENOMIC DNA]</scope>
    <source>
        <tissue evidence="8">Leaf</tissue>
    </source>
</reference>
<organism evidence="8 9">
    <name type="scientific">Vitis rotundifolia</name>
    <name type="common">Muscadine grape</name>
    <dbReference type="NCBI Taxonomy" id="103349"/>
    <lineage>
        <taxon>Eukaryota</taxon>
        <taxon>Viridiplantae</taxon>
        <taxon>Streptophyta</taxon>
        <taxon>Embryophyta</taxon>
        <taxon>Tracheophyta</taxon>
        <taxon>Spermatophyta</taxon>
        <taxon>Magnoliopsida</taxon>
        <taxon>eudicotyledons</taxon>
        <taxon>Gunneridae</taxon>
        <taxon>Pentapetalae</taxon>
        <taxon>rosids</taxon>
        <taxon>Vitales</taxon>
        <taxon>Vitaceae</taxon>
        <taxon>Viteae</taxon>
        <taxon>Vitis</taxon>
    </lineage>
</organism>
<feature type="domain" description="Phytocyanin" evidence="7">
    <location>
        <begin position="25"/>
        <end position="128"/>
    </location>
</feature>
<dbReference type="CDD" id="cd13920">
    <property type="entry name" value="Stellacyanin"/>
    <property type="match status" value="2"/>
</dbReference>
<evidence type="ECO:0000313" key="9">
    <source>
        <dbReference type="Proteomes" id="UP001168098"/>
    </source>
</evidence>
<evidence type="ECO:0000256" key="5">
    <source>
        <dbReference type="SAM" id="MobiDB-lite"/>
    </source>
</evidence>
<dbReference type="InterPro" id="IPR008972">
    <property type="entry name" value="Cupredoxin"/>
</dbReference>
<dbReference type="AlphaFoldDB" id="A0AA38ZI31"/>
<evidence type="ECO:0000256" key="6">
    <source>
        <dbReference type="SAM" id="SignalP"/>
    </source>
</evidence>
<dbReference type="InterPro" id="IPR028871">
    <property type="entry name" value="BlueCu_1_BS"/>
</dbReference>
<comment type="caution">
    <text evidence="8">The sequence shown here is derived from an EMBL/GenBank/DDBJ whole genome shotgun (WGS) entry which is preliminary data.</text>
</comment>
<sequence length="304" mass="31123">MARRFSTVVFVVMVVAALVQSSKAETHEVGGTMKWTVPSSGAVAYQNWAAGETFLTGDVLEFEFTTGAHDVAKVTKAAFDACNGTNPISHKTTGPANFTLDTSGEHYYICTVGSHCSLGQKLAVNVSAARAETEFIVGDSLGWTVPSGGAATYQNWAKNKTFVVGDSLKFNFTTGAHDVAKVTKTAFDACNGTNPISHETTGPADIDLDTAGEHYFICTVGSHCSLGQKLAINVTASSSTTPATPPSSSTTPPSTTTPTSPSPSGGPSQSPSGSTTPPSPGSAPSFAVAGLSATLLSVAAALLY</sequence>
<keyword evidence="6" id="KW-0732">Signal</keyword>
<feature type="signal peptide" evidence="6">
    <location>
        <begin position="1"/>
        <end position="24"/>
    </location>
</feature>
<keyword evidence="1" id="KW-0479">Metal-binding</keyword>
<feature type="region of interest" description="Disordered" evidence="5">
    <location>
        <begin position="237"/>
        <end position="286"/>
    </location>
</feature>
<dbReference type="GO" id="GO:0005886">
    <property type="term" value="C:plasma membrane"/>
    <property type="evidence" value="ECO:0007669"/>
    <property type="project" value="TreeGrafter"/>
</dbReference>
<dbReference type="FunFam" id="2.60.40.420:FF:000034">
    <property type="entry name" value="Cupredoxin superfamily protein"/>
    <property type="match status" value="2"/>
</dbReference>